<keyword evidence="2" id="KW-1185">Reference proteome</keyword>
<feature type="non-terminal residue" evidence="1">
    <location>
        <position position="1"/>
    </location>
</feature>
<dbReference type="EMBL" id="FNGV01000001">
    <property type="protein sequence ID" value="SDL20327.1"/>
    <property type="molecule type" value="Genomic_DNA"/>
</dbReference>
<dbReference type="Proteomes" id="UP000199440">
    <property type="component" value="Unassembled WGS sequence"/>
</dbReference>
<name>A0A1G9I504_9FLAO</name>
<accession>A0A1G9I504</accession>
<sequence>GGPNLVSVGFQRSDENFHADNEYMRIESFKKGQRIYVNLLHAFVNQLNE</sequence>
<dbReference type="SUPFAM" id="SSF53187">
    <property type="entry name" value="Zn-dependent exopeptidases"/>
    <property type="match status" value="1"/>
</dbReference>
<proteinExistence type="predicted"/>
<organism evidence="1 2">
    <name type="scientific">Kriegella aquimaris</name>
    <dbReference type="NCBI Taxonomy" id="192904"/>
    <lineage>
        <taxon>Bacteria</taxon>
        <taxon>Pseudomonadati</taxon>
        <taxon>Bacteroidota</taxon>
        <taxon>Flavobacteriia</taxon>
        <taxon>Flavobacteriales</taxon>
        <taxon>Flavobacteriaceae</taxon>
        <taxon>Kriegella</taxon>
    </lineage>
</organism>
<gene>
    <name evidence="1" type="ORF">SAMN04488514_1011</name>
</gene>
<dbReference type="Gene3D" id="3.40.630.10">
    <property type="entry name" value="Zn peptidases"/>
    <property type="match status" value="1"/>
</dbReference>
<dbReference type="AlphaFoldDB" id="A0A1G9I504"/>
<reference evidence="1 2" key="1">
    <citation type="submission" date="2016-10" db="EMBL/GenBank/DDBJ databases">
        <authorList>
            <person name="de Groot N.N."/>
        </authorList>
    </citation>
    <scope>NUCLEOTIDE SEQUENCE [LARGE SCALE GENOMIC DNA]</scope>
    <source>
        <strain evidence="1 2">DSM 19886</strain>
    </source>
</reference>
<evidence type="ECO:0008006" key="3">
    <source>
        <dbReference type="Google" id="ProtNLM"/>
    </source>
</evidence>
<evidence type="ECO:0000313" key="1">
    <source>
        <dbReference type="EMBL" id="SDL20327.1"/>
    </source>
</evidence>
<dbReference type="STRING" id="192904.SAMN04488514_1011"/>
<protein>
    <recommendedName>
        <fullName evidence="3">Peptidase family M20/M25/M40</fullName>
    </recommendedName>
</protein>
<evidence type="ECO:0000313" key="2">
    <source>
        <dbReference type="Proteomes" id="UP000199440"/>
    </source>
</evidence>